<keyword evidence="1" id="KW-0472">Membrane</keyword>
<comment type="caution">
    <text evidence="2">The sequence shown here is derived from an EMBL/GenBank/DDBJ whole genome shotgun (WGS) entry which is preliminary data.</text>
</comment>
<reference evidence="2" key="1">
    <citation type="submission" date="2022-05" db="EMBL/GenBank/DDBJ databases">
        <title>Corynebacterium sp. TA-R-1 sp. nov., isolated from human feces.</title>
        <authorList>
            <person name="Shamsuzzaman M."/>
            <person name="Dahal R.H."/>
        </authorList>
    </citation>
    <scope>NUCLEOTIDE SEQUENCE</scope>
    <source>
        <strain evidence="2">TA-R-1</strain>
    </source>
</reference>
<organism evidence="2 3">
    <name type="scientific">Corynebacterium stercoris</name>
    <dbReference type="NCBI Taxonomy" id="2943490"/>
    <lineage>
        <taxon>Bacteria</taxon>
        <taxon>Bacillati</taxon>
        <taxon>Actinomycetota</taxon>
        <taxon>Actinomycetes</taxon>
        <taxon>Mycobacteriales</taxon>
        <taxon>Corynebacteriaceae</taxon>
        <taxon>Corynebacterium</taxon>
    </lineage>
</organism>
<dbReference type="Proteomes" id="UP001204000">
    <property type="component" value="Unassembled WGS sequence"/>
</dbReference>
<dbReference type="InterPro" id="IPR008526">
    <property type="entry name" value="YedI"/>
</dbReference>
<evidence type="ECO:0000256" key="1">
    <source>
        <dbReference type="SAM" id="Phobius"/>
    </source>
</evidence>
<dbReference type="EMBL" id="JAMFTQ010000003">
    <property type="protein sequence ID" value="MCP1387412.1"/>
    <property type="molecule type" value="Genomic_DNA"/>
</dbReference>
<protein>
    <submittedName>
        <fullName evidence="2">DUF808 domain-containing protein</fullName>
    </submittedName>
</protein>
<proteinExistence type="predicted"/>
<sequence length="310" mass="32734">MAGGLLALLDDVALIARTAASSVDDVAALTAKTSAKAAGVVIDDAAVTPQYVSNVTPARELPMIWKITKGSLRNKLLIILPIALLLNAFAPWALTPLLMIGGTYLCFEGAEKIVHKLTADHEAEQERAVNKSPEDEDSLVKSAITTDLILSAEIMIIALDGIADESFWMQAAVLIAVGIFITLAVYGAVALLVKIDDIGRGMIERGNAPRTGRALVKGMPHVLNAIGVIGTIAMLWVGGHLIVRGFHEVFGWHWPHDIIERGAEAVGGGFASWLVDTGVSLVFGLITGLLILAVVKLIGKTRGRTAEAAV</sequence>
<dbReference type="PANTHER" id="PTHR30503">
    <property type="entry name" value="INNER MEMBRANE PROTEIN YEDI"/>
    <property type="match status" value="1"/>
</dbReference>
<dbReference type="Pfam" id="PF05661">
    <property type="entry name" value="DUF808"/>
    <property type="match status" value="1"/>
</dbReference>
<feature type="transmembrane region" description="Helical" evidence="1">
    <location>
        <begin position="222"/>
        <end position="243"/>
    </location>
</feature>
<name>A0ABT1G0P9_9CORY</name>
<dbReference type="RefSeq" id="WP_253576734.1">
    <property type="nucleotide sequence ID" value="NZ_JAMFTQ010000003.1"/>
</dbReference>
<keyword evidence="1" id="KW-1133">Transmembrane helix</keyword>
<keyword evidence="3" id="KW-1185">Reference proteome</keyword>
<gene>
    <name evidence="2" type="ORF">M5J20_04315</name>
</gene>
<dbReference type="PANTHER" id="PTHR30503:SF3">
    <property type="entry name" value="INNER MEMBRANE PROTEIN YEDI"/>
    <property type="match status" value="1"/>
</dbReference>
<feature type="transmembrane region" description="Helical" evidence="1">
    <location>
        <begin position="270"/>
        <end position="295"/>
    </location>
</feature>
<accession>A0ABT1G0P9</accession>
<evidence type="ECO:0000313" key="2">
    <source>
        <dbReference type="EMBL" id="MCP1387412.1"/>
    </source>
</evidence>
<keyword evidence="1" id="KW-0812">Transmembrane</keyword>
<feature type="transmembrane region" description="Helical" evidence="1">
    <location>
        <begin position="76"/>
        <end position="94"/>
    </location>
</feature>
<feature type="transmembrane region" description="Helical" evidence="1">
    <location>
        <begin position="167"/>
        <end position="193"/>
    </location>
</feature>
<dbReference type="PIRSF" id="PIRSF016660">
    <property type="entry name" value="YedI"/>
    <property type="match status" value="1"/>
</dbReference>
<evidence type="ECO:0000313" key="3">
    <source>
        <dbReference type="Proteomes" id="UP001204000"/>
    </source>
</evidence>